<keyword evidence="1" id="KW-0812">Transmembrane</keyword>
<accession>A0ABU2HU58</accession>
<protein>
    <submittedName>
        <fullName evidence="2">Uncharacterized protein</fullName>
    </submittedName>
</protein>
<keyword evidence="1" id="KW-0472">Membrane</keyword>
<dbReference type="Proteomes" id="UP001269144">
    <property type="component" value="Unassembled WGS sequence"/>
</dbReference>
<dbReference type="EMBL" id="JAVQLW010000001">
    <property type="protein sequence ID" value="MDS9468588.1"/>
    <property type="molecule type" value="Genomic_DNA"/>
</dbReference>
<organism evidence="2 3">
    <name type="scientific">Paracoccus aurantius</name>
    <dbReference type="NCBI Taxonomy" id="3073814"/>
    <lineage>
        <taxon>Bacteria</taxon>
        <taxon>Pseudomonadati</taxon>
        <taxon>Pseudomonadota</taxon>
        <taxon>Alphaproteobacteria</taxon>
        <taxon>Rhodobacterales</taxon>
        <taxon>Paracoccaceae</taxon>
        <taxon>Paracoccus</taxon>
    </lineage>
</organism>
<name>A0ABU2HU58_9RHOB</name>
<evidence type="ECO:0000313" key="2">
    <source>
        <dbReference type="EMBL" id="MDS9468588.1"/>
    </source>
</evidence>
<evidence type="ECO:0000256" key="1">
    <source>
        <dbReference type="SAM" id="Phobius"/>
    </source>
</evidence>
<keyword evidence="1" id="KW-1133">Transmembrane helix</keyword>
<dbReference type="RefSeq" id="WP_311160833.1">
    <property type="nucleotide sequence ID" value="NZ_JAVQLW010000001.1"/>
</dbReference>
<keyword evidence="3" id="KW-1185">Reference proteome</keyword>
<evidence type="ECO:0000313" key="3">
    <source>
        <dbReference type="Proteomes" id="UP001269144"/>
    </source>
</evidence>
<gene>
    <name evidence="2" type="ORF">RGQ15_13545</name>
</gene>
<comment type="caution">
    <text evidence="2">The sequence shown here is derived from an EMBL/GenBank/DDBJ whole genome shotgun (WGS) entry which is preliminary data.</text>
</comment>
<proteinExistence type="predicted"/>
<reference evidence="3" key="1">
    <citation type="submission" date="2023-07" db="EMBL/GenBank/DDBJ databases">
        <title>Paracoccus sp. MBLB3053 whole genome sequence.</title>
        <authorList>
            <person name="Hwang C.Y."/>
            <person name="Cho E.-S."/>
            <person name="Seo M.-J."/>
        </authorList>
    </citation>
    <scope>NUCLEOTIDE SEQUENCE [LARGE SCALE GENOMIC DNA]</scope>
    <source>
        <strain evidence="3">MBLB3053</strain>
    </source>
</reference>
<sequence>MDAIMHAVLPQLLEIAGLILTGVLTWAAAKAKAKWGIEIEARHREALHSAIMTGINLALSKGLTAQAAVDAALDYATKSVPDAIGALKPSAETIADLAKAKLQEAAFEGIKSLRGVDAVTAVSREVGALSR</sequence>
<feature type="transmembrane region" description="Helical" evidence="1">
    <location>
        <begin position="12"/>
        <end position="29"/>
    </location>
</feature>